<dbReference type="InterPro" id="IPR051642">
    <property type="entry name" value="SWI6-like"/>
</dbReference>
<feature type="region of interest" description="Disordered" evidence="3">
    <location>
        <begin position="328"/>
        <end position="424"/>
    </location>
</feature>
<keyword evidence="2" id="KW-0175">Coiled coil</keyword>
<evidence type="ECO:0000256" key="1">
    <source>
        <dbReference type="ARBA" id="ARBA00022737"/>
    </source>
</evidence>
<name>A0A6S7IPG0_PARCT</name>
<evidence type="ECO:0000313" key="5">
    <source>
        <dbReference type="Proteomes" id="UP001152795"/>
    </source>
</evidence>
<evidence type="ECO:0000256" key="3">
    <source>
        <dbReference type="SAM" id="MobiDB-lite"/>
    </source>
</evidence>
<dbReference type="EMBL" id="CACRXK020011263">
    <property type="protein sequence ID" value="CAB4021094.1"/>
    <property type="molecule type" value="Genomic_DNA"/>
</dbReference>
<proteinExistence type="predicted"/>
<dbReference type="Pfam" id="PF13637">
    <property type="entry name" value="Ank_4"/>
    <property type="match status" value="1"/>
</dbReference>
<reference evidence="4" key="1">
    <citation type="submission" date="2020-04" db="EMBL/GenBank/DDBJ databases">
        <authorList>
            <person name="Alioto T."/>
            <person name="Alioto T."/>
            <person name="Gomez Garrido J."/>
        </authorList>
    </citation>
    <scope>NUCLEOTIDE SEQUENCE</scope>
    <source>
        <strain evidence="4">A484AB</strain>
    </source>
</reference>
<dbReference type="GO" id="GO:0033309">
    <property type="term" value="C:SBF transcription complex"/>
    <property type="evidence" value="ECO:0007669"/>
    <property type="project" value="TreeGrafter"/>
</dbReference>
<dbReference type="Gene3D" id="1.25.40.20">
    <property type="entry name" value="Ankyrin repeat-containing domain"/>
    <property type="match status" value="1"/>
</dbReference>
<gene>
    <name evidence="4" type="ORF">PACLA_8A046051</name>
</gene>
<comment type="caution">
    <text evidence="4">The sequence shown here is derived from an EMBL/GenBank/DDBJ whole genome shotgun (WGS) entry which is preliminary data.</text>
</comment>
<keyword evidence="5" id="KW-1185">Reference proteome</keyword>
<dbReference type="InterPro" id="IPR002110">
    <property type="entry name" value="Ankyrin_rpt"/>
</dbReference>
<feature type="compositionally biased region" description="Low complexity" evidence="3">
    <location>
        <begin position="409"/>
        <end position="420"/>
    </location>
</feature>
<dbReference type="SUPFAM" id="SSF48403">
    <property type="entry name" value="Ankyrin repeat"/>
    <property type="match status" value="1"/>
</dbReference>
<protein>
    <submittedName>
        <fullName evidence="4">Uncharacterized protein</fullName>
    </submittedName>
</protein>
<feature type="coiled-coil region" evidence="2">
    <location>
        <begin position="510"/>
        <end position="558"/>
    </location>
</feature>
<dbReference type="PANTHER" id="PTHR43828:SF3">
    <property type="entry name" value="CHROMO DOMAIN-CONTAINING PROTEIN"/>
    <property type="match status" value="1"/>
</dbReference>
<sequence>MQKPNKTYGGKIWNSRSRIIKIKMSVRCTPFCRPCDKGYKHHELLVALLNTRDDGFADDAEQESLKNLIRKHKSRGWDINAEILEANEEFRFPLLHWACVLGKIHTVRWLLENGFSPTVQTKDTLETCLHRALMTLPDISSTKSGRLSVLRFETLLPHFRDCLAMGDHRQDTPLHVAAQFMVQNKCYTLYENLFITMLAEIKKMPFVKQRMCINAQNVSGDTVINLLASGCKSLTVIEKLLEAGADSMIVNKLNIGPLDNAERHGLVHIANFLKSSVLRGYGVLPSETEYRNSLRNEQSRKRRSERRSTYYSTMSSLSMFCREETHHLNKSLGSQQLSSPTKESEKSTKSNEAGEVGNIDVVTTEDEETSSQSSQISSVILHNVSDTDPIPTVSEKPKASEKSAVSLETSPTSKQSTTPQVKHDDDGDFGMCTCCEDENDNTISIAAREKDQDKGDSEVKLFDVMKEAGVLPNLADVIARTKEGHLSRMQTLGSSMNEIDGKQVTCREKEKSLMREIGRKKREVEKLNAELYNVRRQKVSASNKRKLMEEESQDLRKKLLSCETLLKTVPKDTCN</sequence>
<dbReference type="PANTHER" id="PTHR43828">
    <property type="entry name" value="ASPARAGINASE"/>
    <property type="match status" value="1"/>
</dbReference>
<dbReference type="AlphaFoldDB" id="A0A6S7IPG0"/>
<organism evidence="4 5">
    <name type="scientific">Paramuricea clavata</name>
    <name type="common">Red gorgonian</name>
    <name type="synonym">Violescent sea-whip</name>
    <dbReference type="NCBI Taxonomy" id="317549"/>
    <lineage>
        <taxon>Eukaryota</taxon>
        <taxon>Metazoa</taxon>
        <taxon>Cnidaria</taxon>
        <taxon>Anthozoa</taxon>
        <taxon>Octocorallia</taxon>
        <taxon>Malacalcyonacea</taxon>
        <taxon>Plexauridae</taxon>
        <taxon>Paramuricea</taxon>
    </lineage>
</organism>
<dbReference type="GO" id="GO:0030907">
    <property type="term" value="C:MBF transcription complex"/>
    <property type="evidence" value="ECO:0007669"/>
    <property type="project" value="TreeGrafter"/>
</dbReference>
<dbReference type="OrthoDB" id="6718656at2759"/>
<feature type="compositionally biased region" description="Low complexity" evidence="3">
    <location>
        <begin position="370"/>
        <end position="380"/>
    </location>
</feature>
<dbReference type="InterPro" id="IPR036770">
    <property type="entry name" value="Ankyrin_rpt-contain_sf"/>
</dbReference>
<evidence type="ECO:0000313" key="4">
    <source>
        <dbReference type="EMBL" id="CAB4021094.1"/>
    </source>
</evidence>
<accession>A0A6S7IPG0</accession>
<dbReference type="GO" id="GO:0045944">
    <property type="term" value="P:positive regulation of transcription by RNA polymerase II"/>
    <property type="evidence" value="ECO:0007669"/>
    <property type="project" value="UniProtKB-ARBA"/>
</dbReference>
<keyword evidence="1" id="KW-0677">Repeat</keyword>
<dbReference type="Proteomes" id="UP001152795">
    <property type="component" value="Unassembled WGS sequence"/>
</dbReference>
<evidence type="ECO:0000256" key="2">
    <source>
        <dbReference type="SAM" id="Coils"/>
    </source>
</evidence>